<dbReference type="PANTHER" id="PTHR14402">
    <property type="entry name" value="RECEPTOR TRANSPORTING PROTEIN"/>
    <property type="match status" value="1"/>
</dbReference>
<evidence type="ECO:0000256" key="3">
    <source>
        <dbReference type="ARBA" id="ARBA00022723"/>
    </source>
</evidence>
<dbReference type="Pfam" id="PF13695">
    <property type="entry name" value="Zn_ribbon_3CxxC"/>
    <property type="match status" value="1"/>
</dbReference>
<keyword evidence="6" id="KW-1133">Transmembrane helix</keyword>
<protein>
    <submittedName>
        <fullName evidence="11">Receptor-transporting protein 3 isoform X1</fullName>
    </submittedName>
</protein>
<keyword evidence="3" id="KW-0479">Metal-binding</keyword>
<keyword evidence="7" id="KW-0472">Membrane</keyword>
<dbReference type="GO" id="GO:0016020">
    <property type="term" value="C:membrane"/>
    <property type="evidence" value="ECO:0007669"/>
    <property type="project" value="UniProtKB-SubCell"/>
</dbReference>
<keyword evidence="5" id="KW-0862">Zinc</keyword>
<evidence type="ECO:0000313" key="10">
    <source>
        <dbReference type="Proteomes" id="UP000221080"/>
    </source>
</evidence>
<proteinExistence type="predicted"/>
<evidence type="ECO:0000259" key="9">
    <source>
        <dbReference type="SMART" id="SM01328"/>
    </source>
</evidence>
<feature type="compositionally biased region" description="Polar residues" evidence="8">
    <location>
        <begin position="14"/>
        <end position="34"/>
    </location>
</feature>
<feature type="region of interest" description="Disordered" evidence="8">
    <location>
        <begin position="14"/>
        <end position="38"/>
    </location>
</feature>
<dbReference type="PANTHER" id="PTHR14402:SF8">
    <property type="entry name" value="RECEPTOR-TRANSPORTING PROTEIN 4"/>
    <property type="match status" value="1"/>
</dbReference>
<evidence type="ECO:0000256" key="4">
    <source>
        <dbReference type="ARBA" id="ARBA00022771"/>
    </source>
</evidence>
<accession>A0A2D0RTZ5</accession>
<comment type="subcellular location">
    <subcellularLocation>
        <location evidence="1">Membrane</location>
        <topology evidence="1">Single-pass membrane protein</topology>
    </subcellularLocation>
</comment>
<dbReference type="GeneID" id="108270925"/>
<dbReference type="SMART" id="SM01328">
    <property type="entry name" value="zf-3CxxC"/>
    <property type="match status" value="1"/>
</dbReference>
<dbReference type="InterPro" id="IPR026096">
    <property type="entry name" value="R-trans_p"/>
</dbReference>
<dbReference type="RefSeq" id="XP_017333435.2">
    <property type="nucleotide sequence ID" value="XM_017477946.3"/>
</dbReference>
<evidence type="ECO:0000256" key="1">
    <source>
        <dbReference type="ARBA" id="ARBA00004167"/>
    </source>
</evidence>
<reference evidence="11" key="2">
    <citation type="submission" date="2025-08" db="UniProtKB">
        <authorList>
            <consortium name="RefSeq"/>
        </authorList>
    </citation>
    <scope>IDENTIFICATION</scope>
    <source>
        <tissue evidence="11">Blood</tissue>
    </source>
</reference>
<keyword evidence="4" id="KW-0863">Zinc-finger</keyword>
<evidence type="ECO:0000256" key="8">
    <source>
        <dbReference type="SAM" id="MobiDB-lite"/>
    </source>
</evidence>
<dbReference type="InterPro" id="IPR027377">
    <property type="entry name" value="ZAR1/RTP1-5-like_Znf-3CxxC"/>
</dbReference>
<gene>
    <name evidence="11" type="primary">LOC108270925</name>
</gene>
<evidence type="ECO:0000256" key="7">
    <source>
        <dbReference type="ARBA" id="ARBA00023136"/>
    </source>
</evidence>
<dbReference type="GO" id="GO:0051205">
    <property type="term" value="P:protein insertion into membrane"/>
    <property type="evidence" value="ECO:0007669"/>
    <property type="project" value="TreeGrafter"/>
</dbReference>
<dbReference type="GO" id="GO:0008270">
    <property type="term" value="F:zinc ion binding"/>
    <property type="evidence" value="ECO:0007669"/>
    <property type="project" value="UniProtKB-KW"/>
</dbReference>
<name>A0A2D0RTZ5_ICTPU</name>
<keyword evidence="11" id="KW-0675">Receptor</keyword>
<keyword evidence="2" id="KW-0812">Transmembrane</keyword>
<dbReference type="OrthoDB" id="8121437at2759"/>
<dbReference type="GO" id="GO:0031849">
    <property type="term" value="F:olfactory receptor binding"/>
    <property type="evidence" value="ECO:0007669"/>
    <property type="project" value="TreeGrafter"/>
</dbReference>
<dbReference type="Proteomes" id="UP000221080">
    <property type="component" value="Chromosome 10"/>
</dbReference>
<sequence>MCLEREQKIYRMSGRSTWTTPSSQKMQNQGSMSTSEDHSLTPSHLPFLTQLFPLTHLLPLTCLLIHLSSPLSPLISLFCRFRCSKCGRSWPSKRVIVVFHFSLNAASGRGSVKVRRFKQECKRCNAPQKEKPKFGKENIDVMVEKLIEKIKFRCYKENVGESSRPSHFTGKVNGPHESAHCEACQLGICQQGT</sequence>
<evidence type="ECO:0000256" key="6">
    <source>
        <dbReference type="ARBA" id="ARBA00022989"/>
    </source>
</evidence>
<reference evidence="10" key="1">
    <citation type="journal article" date="2016" name="Nat. Commun.">
        <title>The channel catfish genome sequence provides insights into the evolution of scale formation in teleosts.</title>
        <authorList>
            <person name="Liu Z."/>
            <person name="Liu S."/>
            <person name="Yao J."/>
            <person name="Bao L."/>
            <person name="Zhang J."/>
            <person name="Li Y."/>
            <person name="Jiang C."/>
            <person name="Sun L."/>
            <person name="Wang R."/>
            <person name="Zhang Y."/>
            <person name="Zhou T."/>
            <person name="Zeng Q."/>
            <person name="Fu Q."/>
            <person name="Gao S."/>
            <person name="Li N."/>
            <person name="Koren S."/>
            <person name="Jiang Y."/>
            <person name="Zimin A."/>
            <person name="Xu P."/>
            <person name="Phillippy A.M."/>
            <person name="Geng X."/>
            <person name="Song L."/>
            <person name="Sun F."/>
            <person name="Li C."/>
            <person name="Wang X."/>
            <person name="Chen A."/>
            <person name="Jin Y."/>
            <person name="Yuan Z."/>
            <person name="Yang Y."/>
            <person name="Tan S."/>
            <person name="Peatman E."/>
            <person name="Lu J."/>
            <person name="Qin Z."/>
            <person name="Dunham R."/>
            <person name="Li Z."/>
            <person name="Sonstegard T."/>
            <person name="Feng J."/>
            <person name="Danzmann R.G."/>
            <person name="Schroeder S."/>
            <person name="Scheffler B."/>
            <person name="Duke M.V."/>
            <person name="Ballard L."/>
            <person name="Kucuktas H."/>
            <person name="Kaltenboeck L."/>
            <person name="Liu H."/>
            <person name="Armbruster J."/>
            <person name="Xie Y."/>
            <person name="Kirby M.L."/>
            <person name="Tian Y."/>
            <person name="Flanagan M.E."/>
            <person name="Mu W."/>
            <person name="Waldbieser G.C."/>
        </authorList>
    </citation>
    <scope>NUCLEOTIDE SEQUENCE [LARGE SCALE GENOMIC DNA]</scope>
    <source>
        <strain evidence="10">SDA103</strain>
    </source>
</reference>
<dbReference type="GO" id="GO:0006612">
    <property type="term" value="P:protein targeting to membrane"/>
    <property type="evidence" value="ECO:0007669"/>
    <property type="project" value="TreeGrafter"/>
</dbReference>
<evidence type="ECO:0000256" key="2">
    <source>
        <dbReference type="ARBA" id="ARBA00022692"/>
    </source>
</evidence>
<keyword evidence="10" id="KW-1185">Reference proteome</keyword>
<dbReference type="KEGG" id="ipu:108270925"/>
<dbReference type="AlphaFoldDB" id="A0A2D0RTZ5"/>
<evidence type="ECO:0000313" key="11">
    <source>
        <dbReference type="RefSeq" id="XP_017333435.2"/>
    </source>
</evidence>
<feature type="domain" description="3CxxC-type" evidence="9">
    <location>
        <begin position="76"/>
        <end position="187"/>
    </location>
</feature>
<evidence type="ECO:0000256" key="5">
    <source>
        <dbReference type="ARBA" id="ARBA00022833"/>
    </source>
</evidence>
<organism evidence="10 11">
    <name type="scientific">Ictalurus punctatus</name>
    <name type="common">Channel catfish</name>
    <name type="synonym">Silurus punctatus</name>
    <dbReference type="NCBI Taxonomy" id="7998"/>
    <lineage>
        <taxon>Eukaryota</taxon>
        <taxon>Metazoa</taxon>
        <taxon>Chordata</taxon>
        <taxon>Craniata</taxon>
        <taxon>Vertebrata</taxon>
        <taxon>Euteleostomi</taxon>
        <taxon>Actinopterygii</taxon>
        <taxon>Neopterygii</taxon>
        <taxon>Teleostei</taxon>
        <taxon>Ostariophysi</taxon>
        <taxon>Siluriformes</taxon>
        <taxon>Ictaluridae</taxon>
        <taxon>Ictalurus</taxon>
    </lineage>
</organism>